<dbReference type="GO" id="GO:0046922">
    <property type="term" value="F:peptide-O-fucosyltransferase activity"/>
    <property type="evidence" value="ECO:0007669"/>
    <property type="project" value="UniProtKB-EC"/>
</dbReference>
<keyword evidence="21" id="KW-1185">Reference proteome</keyword>
<evidence type="ECO:0000256" key="14">
    <source>
        <dbReference type="ARBA" id="ARBA00025803"/>
    </source>
</evidence>
<feature type="chain" id="PRO_5040487268" description="GDP-fucose protein O-fucosyltransferase 2" evidence="19">
    <location>
        <begin position="20"/>
        <end position="447"/>
    </location>
</feature>
<dbReference type="InterPro" id="IPR019378">
    <property type="entry name" value="GDP-Fuc_O-FucTrfase"/>
</dbReference>
<evidence type="ECO:0000313" key="20">
    <source>
        <dbReference type="EMBL" id="CAG9802400.1"/>
    </source>
</evidence>
<dbReference type="Pfam" id="PF10250">
    <property type="entry name" value="O-FucT"/>
    <property type="match status" value="1"/>
</dbReference>
<dbReference type="PANTHER" id="PTHR13398:SF0">
    <property type="entry name" value="GDP-FUCOSE PROTEIN O-FUCOSYLTRANSFERASE 2"/>
    <property type="match status" value="1"/>
</dbReference>
<dbReference type="Gene3D" id="3.40.50.11350">
    <property type="match status" value="1"/>
</dbReference>
<keyword evidence="5" id="KW-0328">Glycosyltransferase</keyword>
<comment type="similarity">
    <text evidence="14">Belongs to the glycosyltransferase 68 family.</text>
</comment>
<dbReference type="GO" id="GO:0006004">
    <property type="term" value="P:fucose metabolic process"/>
    <property type="evidence" value="ECO:0007669"/>
    <property type="project" value="UniProtKB-KW"/>
</dbReference>
<evidence type="ECO:0000256" key="17">
    <source>
        <dbReference type="ARBA" id="ARBA00047273"/>
    </source>
</evidence>
<comment type="catalytic activity">
    <reaction evidence="18">
        <text>L-seryl-[protein] + GDP-beta-L-fucose = 3-O-(alpha-L-fucosyl)-L-seryl-[protein] + GDP + H(+)</text>
        <dbReference type="Rhea" id="RHEA:63644"/>
        <dbReference type="Rhea" id="RHEA-COMP:9863"/>
        <dbReference type="Rhea" id="RHEA-COMP:17914"/>
        <dbReference type="ChEBI" id="CHEBI:15378"/>
        <dbReference type="ChEBI" id="CHEBI:29999"/>
        <dbReference type="ChEBI" id="CHEBI:57273"/>
        <dbReference type="ChEBI" id="CHEBI:58189"/>
        <dbReference type="ChEBI" id="CHEBI:189632"/>
        <dbReference type="EC" id="2.4.1.221"/>
    </reaction>
    <physiologicalReaction direction="left-to-right" evidence="18">
        <dbReference type="Rhea" id="RHEA:63645"/>
    </physiologicalReaction>
</comment>
<evidence type="ECO:0000256" key="3">
    <source>
        <dbReference type="ARBA" id="ARBA00004922"/>
    </source>
</evidence>
<keyword evidence="9" id="KW-0333">Golgi apparatus</keyword>
<evidence type="ECO:0000256" key="19">
    <source>
        <dbReference type="SAM" id="SignalP"/>
    </source>
</evidence>
<evidence type="ECO:0000256" key="13">
    <source>
        <dbReference type="ARBA" id="ARBA00023277"/>
    </source>
</evidence>
<reference evidence="20" key="2">
    <citation type="submission" date="2022-10" db="EMBL/GenBank/DDBJ databases">
        <authorList>
            <consortium name="ENA_rothamsted_submissions"/>
            <consortium name="culmorum"/>
            <person name="King R."/>
        </authorList>
    </citation>
    <scope>NUCLEOTIDE SEQUENCE</scope>
</reference>
<dbReference type="AlphaFoldDB" id="A0A9N9RRR9"/>
<keyword evidence="10" id="KW-1015">Disulfide bond</keyword>
<evidence type="ECO:0000256" key="12">
    <source>
        <dbReference type="ARBA" id="ARBA00023253"/>
    </source>
</evidence>
<accession>A0A9N9RRR9</accession>
<dbReference type="GO" id="GO:0005794">
    <property type="term" value="C:Golgi apparatus"/>
    <property type="evidence" value="ECO:0007669"/>
    <property type="project" value="UniProtKB-SubCell"/>
</dbReference>
<feature type="signal peptide" evidence="19">
    <location>
        <begin position="1"/>
        <end position="19"/>
    </location>
</feature>
<organism evidence="20 21">
    <name type="scientific">Chironomus riparius</name>
    <dbReference type="NCBI Taxonomy" id="315576"/>
    <lineage>
        <taxon>Eukaryota</taxon>
        <taxon>Metazoa</taxon>
        <taxon>Ecdysozoa</taxon>
        <taxon>Arthropoda</taxon>
        <taxon>Hexapoda</taxon>
        <taxon>Insecta</taxon>
        <taxon>Pterygota</taxon>
        <taxon>Neoptera</taxon>
        <taxon>Endopterygota</taxon>
        <taxon>Diptera</taxon>
        <taxon>Nematocera</taxon>
        <taxon>Chironomoidea</taxon>
        <taxon>Chironomidae</taxon>
        <taxon>Chironominae</taxon>
        <taxon>Chironomus</taxon>
    </lineage>
</organism>
<evidence type="ECO:0000313" key="21">
    <source>
        <dbReference type="Proteomes" id="UP001153620"/>
    </source>
</evidence>
<evidence type="ECO:0000256" key="16">
    <source>
        <dbReference type="ARBA" id="ARBA00033083"/>
    </source>
</evidence>
<dbReference type="CDD" id="cd11298">
    <property type="entry name" value="O-FucT-2"/>
    <property type="match status" value="1"/>
</dbReference>
<dbReference type="InterPro" id="IPR045130">
    <property type="entry name" value="OFUT2-like"/>
</dbReference>
<reference evidence="20" key="1">
    <citation type="submission" date="2022-01" db="EMBL/GenBank/DDBJ databases">
        <authorList>
            <person name="King R."/>
        </authorList>
    </citation>
    <scope>NUCLEOTIDE SEQUENCE</scope>
</reference>
<dbReference type="GO" id="GO:0005783">
    <property type="term" value="C:endoplasmic reticulum"/>
    <property type="evidence" value="ECO:0007669"/>
    <property type="project" value="UniProtKB-SubCell"/>
</dbReference>
<evidence type="ECO:0000256" key="15">
    <source>
        <dbReference type="ARBA" id="ARBA00026232"/>
    </source>
</evidence>
<keyword evidence="13" id="KW-0119">Carbohydrate metabolism</keyword>
<dbReference type="EMBL" id="OU895878">
    <property type="protein sequence ID" value="CAG9802400.1"/>
    <property type="molecule type" value="Genomic_DNA"/>
</dbReference>
<evidence type="ECO:0000256" key="10">
    <source>
        <dbReference type="ARBA" id="ARBA00023157"/>
    </source>
</evidence>
<evidence type="ECO:0000256" key="7">
    <source>
        <dbReference type="ARBA" id="ARBA00022729"/>
    </source>
</evidence>
<evidence type="ECO:0000256" key="4">
    <source>
        <dbReference type="ARBA" id="ARBA00012196"/>
    </source>
</evidence>
<gene>
    <name evidence="20" type="ORF">CHIRRI_LOCUS5311</name>
</gene>
<keyword evidence="11" id="KW-0325">Glycoprotein</keyword>
<evidence type="ECO:0000256" key="11">
    <source>
        <dbReference type="ARBA" id="ARBA00023180"/>
    </source>
</evidence>
<dbReference type="EC" id="2.4.1.221" evidence="4"/>
<comment type="pathway">
    <text evidence="3">Protein modification; protein glycosylation.</text>
</comment>
<name>A0A9N9RRR9_9DIPT</name>
<evidence type="ECO:0000256" key="8">
    <source>
        <dbReference type="ARBA" id="ARBA00022824"/>
    </source>
</evidence>
<keyword evidence="6" id="KW-0808">Transferase</keyword>
<dbReference type="Proteomes" id="UP001153620">
    <property type="component" value="Chromosome 2"/>
</dbReference>
<comment type="catalytic activity">
    <reaction evidence="17">
        <text>L-threonyl-[protein] + GDP-beta-L-fucose = 3-O-(alpha-L-fucosyl)-L-threonyl-[protein] + GDP + H(+)</text>
        <dbReference type="Rhea" id="RHEA:70491"/>
        <dbReference type="Rhea" id="RHEA-COMP:11060"/>
        <dbReference type="Rhea" id="RHEA-COMP:17915"/>
        <dbReference type="ChEBI" id="CHEBI:15378"/>
        <dbReference type="ChEBI" id="CHEBI:30013"/>
        <dbReference type="ChEBI" id="CHEBI:57273"/>
        <dbReference type="ChEBI" id="CHEBI:58189"/>
        <dbReference type="ChEBI" id="CHEBI:189631"/>
        <dbReference type="EC" id="2.4.1.221"/>
    </reaction>
    <physiologicalReaction direction="left-to-right" evidence="17">
        <dbReference type="Rhea" id="RHEA:70492"/>
    </physiologicalReaction>
</comment>
<dbReference type="FunFam" id="3.40.50.11350:FF:000002">
    <property type="entry name" value="GDP-fucose protein O-fucosyltransferase 2"/>
    <property type="match status" value="1"/>
</dbReference>
<evidence type="ECO:0000256" key="18">
    <source>
        <dbReference type="ARBA" id="ARBA00048647"/>
    </source>
</evidence>
<dbReference type="PANTHER" id="PTHR13398">
    <property type="entry name" value="GDP-FUCOSE PROTEIN O-FUCOSYLTRANSFERASE 2"/>
    <property type="match status" value="1"/>
</dbReference>
<proteinExistence type="inferred from homology"/>
<sequence>MNSVALISIFLITFKLVLSQNSCNIKEIFVIKNNVCEINEIPIDENDSNKPDPIYIMYSVNPVEGFNLRRDVYLRMAIFVKNLRKFKGYEHAQLVLPIFHHLYHWKSQFRQNNIFWNNFFDIPSLKLFTNILDMWEFFDIMHETNKKDIEIGETYKLQHFENMFENGVFVDKFEEAVCTRHDYDNYHYMEYYNITEKTITCINFQGSVMLLKDILEEYKDKYHVPGTPRIILFAHAETALHEFFGGDEYWMARRSMRFNKALQGIGYAFRSDFFGSTDENDRVQRPELWTDEKPYRQAIGGDYLCVHMRRADFVYGREAQLPTLRSVANQIKRALAELGLHKVYLSSDCSGSEFHDMKAFLRGVNLYKFKPPWEYHVQLGDGAVAIVDQIICSHARKFIGTFESTFTYRIYEEREILGFPQDMTFNTLCKRDDLLDCNRNSIWPIRY</sequence>
<comment type="subcellular location">
    <subcellularLocation>
        <location evidence="1">Endoplasmic reticulum</location>
    </subcellularLocation>
    <subcellularLocation>
        <location evidence="2">Golgi apparatus</location>
    </subcellularLocation>
</comment>
<dbReference type="Gene3D" id="3.40.50.11340">
    <property type="match status" value="1"/>
</dbReference>
<protein>
    <recommendedName>
        <fullName evidence="15">GDP-fucose protein O-fucosyltransferase 2</fullName>
        <ecNumber evidence="4">2.4.1.221</ecNumber>
    </recommendedName>
    <alternativeName>
        <fullName evidence="16">Peptide-O-fucosyltransferase 2</fullName>
    </alternativeName>
</protein>
<evidence type="ECO:0000256" key="9">
    <source>
        <dbReference type="ARBA" id="ARBA00023034"/>
    </source>
</evidence>
<evidence type="ECO:0000256" key="1">
    <source>
        <dbReference type="ARBA" id="ARBA00004240"/>
    </source>
</evidence>
<keyword evidence="12" id="KW-0294">Fucose metabolism</keyword>
<keyword evidence="7 19" id="KW-0732">Signal</keyword>
<evidence type="ECO:0000256" key="6">
    <source>
        <dbReference type="ARBA" id="ARBA00022679"/>
    </source>
</evidence>
<evidence type="ECO:0000256" key="2">
    <source>
        <dbReference type="ARBA" id="ARBA00004555"/>
    </source>
</evidence>
<dbReference type="OrthoDB" id="422368at2759"/>
<evidence type="ECO:0000256" key="5">
    <source>
        <dbReference type="ARBA" id="ARBA00022676"/>
    </source>
</evidence>
<keyword evidence="8" id="KW-0256">Endoplasmic reticulum</keyword>